<protein>
    <recommendedName>
        <fullName evidence="1">Transglutaminase-like domain-containing protein</fullName>
    </recommendedName>
</protein>
<accession>A0A9D2K0Q5</accession>
<sequence length="405" mass="46166">MARRRRKRKRRIFPKIAGTLLCMVLIGGTVVSARYFFPGLFERTEETLSFVSEQQVEFPELTVTAEEVAEDFYYRQLTEKEQTIYRELLQGVSGMEESIRIHAGNGDDAGKVYEFLLYDRPELFWCDGSTRMTIYEDYTEVVPGYTCTKAEKEQRQAEIDQAASSCIGGIDPGASEYEKIRYIYEYIVNTVEYDENAPDNQNIYSAMVGKRSVCAGYSRMAQYLLGQIGTECIYVIGEITGQGAHAWNIVNCDGKYYQMDTTFGDPVFLESESGESIPDNSINYDYLCCTDEEIMVDHIQGDLVDYPACSSDDLNYYRMNGMYYDTLDTGALLDAMNDSIYAGEEVFVCKFSDQTLYGDARNEVINVLLPRAAQNLAAYYGLSTVSYTYAEDEPHCRITVFWNYE</sequence>
<organism evidence="2 3">
    <name type="scientific">Candidatus Mediterraneibacter stercoravium</name>
    <dbReference type="NCBI Taxonomy" id="2838685"/>
    <lineage>
        <taxon>Bacteria</taxon>
        <taxon>Bacillati</taxon>
        <taxon>Bacillota</taxon>
        <taxon>Clostridia</taxon>
        <taxon>Lachnospirales</taxon>
        <taxon>Lachnospiraceae</taxon>
        <taxon>Mediterraneibacter</taxon>
    </lineage>
</organism>
<evidence type="ECO:0000313" key="2">
    <source>
        <dbReference type="EMBL" id="HIZ74735.1"/>
    </source>
</evidence>
<dbReference type="GO" id="GO:0005737">
    <property type="term" value="C:cytoplasm"/>
    <property type="evidence" value="ECO:0007669"/>
    <property type="project" value="TreeGrafter"/>
</dbReference>
<dbReference type="InterPro" id="IPR002931">
    <property type="entry name" value="Transglutaminase-like"/>
</dbReference>
<dbReference type="Pfam" id="PF01841">
    <property type="entry name" value="Transglut_core"/>
    <property type="match status" value="1"/>
</dbReference>
<dbReference type="PANTHER" id="PTHR46333">
    <property type="entry name" value="CYTOKINESIS PROTEIN 3"/>
    <property type="match status" value="1"/>
</dbReference>
<dbReference type="PANTHER" id="PTHR46333:SF2">
    <property type="entry name" value="CYTOKINESIS PROTEIN 3"/>
    <property type="match status" value="1"/>
</dbReference>
<dbReference type="AlphaFoldDB" id="A0A9D2K0Q5"/>
<dbReference type="InterPro" id="IPR038765">
    <property type="entry name" value="Papain-like_cys_pep_sf"/>
</dbReference>
<dbReference type="Proteomes" id="UP000824116">
    <property type="component" value="Unassembled WGS sequence"/>
</dbReference>
<dbReference type="SUPFAM" id="SSF54001">
    <property type="entry name" value="Cysteine proteinases"/>
    <property type="match status" value="1"/>
</dbReference>
<proteinExistence type="predicted"/>
<reference evidence="2" key="2">
    <citation type="submission" date="2021-04" db="EMBL/GenBank/DDBJ databases">
        <authorList>
            <person name="Gilroy R."/>
        </authorList>
    </citation>
    <scope>NUCLEOTIDE SEQUENCE</scope>
    <source>
        <strain evidence="2">CHK196-3914</strain>
    </source>
</reference>
<evidence type="ECO:0000313" key="3">
    <source>
        <dbReference type="Proteomes" id="UP000824116"/>
    </source>
</evidence>
<gene>
    <name evidence="2" type="ORF">H9723_05770</name>
</gene>
<dbReference type="EMBL" id="DXAY01000134">
    <property type="protein sequence ID" value="HIZ74735.1"/>
    <property type="molecule type" value="Genomic_DNA"/>
</dbReference>
<comment type="caution">
    <text evidence="2">The sequence shown here is derived from an EMBL/GenBank/DDBJ whole genome shotgun (WGS) entry which is preliminary data.</text>
</comment>
<evidence type="ECO:0000259" key="1">
    <source>
        <dbReference type="Pfam" id="PF01841"/>
    </source>
</evidence>
<dbReference type="Gene3D" id="3.10.620.30">
    <property type="match status" value="1"/>
</dbReference>
<name>A0A9D2K0Q5_9FIRM</name>
<reference evidence="2" key="1">
    <citation type="journal article" date="2021" name="PeerJ">
        <title>Extensive microbial diversity within the chicken gut microbiome revealed by metagenomics and culture.</title>
        <authorList>
            <person name="Gilroy R."/>
            <person name="Ravi A."/>
            <person name="Getino M."/>
            <person name="Pursley I."/>
            <person name="Horton D.L."/>
            <person name="Alikhan N.F."/>
            <person name="Baker D."/>
            <person name="Gharbi K."/>
            <person name="Hall N."/>
            <person name="Watson M."/>
            <person name="Adriaenssens E.M."/>
            <person name="Foster-Nyarko E."/>
            <person name="Jarju S."/>
            <person name="Secka A."/>
            <person name="Antonio M."/>
            <person name="Oren A."/>
            <person name="Chaudhuri R.R."/>
            <person name="La Ragione R."/>
            <person name="Hildebrand F."/>
            <person name="Pallen M.J."/>
        </authorList>
    </citation>
    <scope>NUCLEOTIDE SEQUENCE</scope>
    <source>
        <strain evidence="2">CHK196-3914</strain>
    </source>
</reference>
<feature type="domain" description="Transglutaminase-like" evidence="1">
    <location>
        <begin position="174"/>
        <end position="260"/>
    </location>
</feature>
<dbReference type="InterPro" id="IPR052557">
    <property type="entry name" value="CAP/Cytokinesis_protein"/>
</dbReference>